<evidence type="ECO:0000259" key="2">
    <source>
        <dbReference type="Pfam" id="PF04195"/>
    </source>
</evidence>
<evidence type="ECO:0000313" key="4">
    <source>
        <dbReference type="Proteomes" id="UP001454036"/>
    </source>
</evidence>
<keyword evidence="4" id="KW-1185">Reference proteome</keyword>
<reference evidence="3 4" key="1">
    <citation type="submission" date="2024-01" db="EMBL/GenBank/DDBJ databases">
        <title>The complete chloroplast genome sequence of Lithospermum erythrorhizon: insights into the phylogenetic relationship among Boraginaceae species and the maternal lineages of purple gromwells.</title>
        <authorList>
            <person name="Okada T."/>
            <person name="Watanabe K."/>
        </authorList>
    </citation>
    <scope>NUCLEOTIDE SEQUENCE [LARGE SCALE GENOMIC DNA]</scope>
</reference>
<evidence type="ECO:0000313" key="3">
    <source>
        <dbReference type="EMBL" id="GAA0145179.1"/>
    </source>
</evidence>
<feature type="domain" description="Transposase (putative) gypsy type" evidence="2">
    <location>
        <begin position="102"/>
        <end position="164"/>
    </location>
</feature>
<name>A0AAV3P0N9_LITER</name>
<organism evidence="3 4">
    <name type="scientific">Lithospermum erythrorhizon</name>
    <name type="common">Purple gromwell</name>
    <name type="synonym">Lithospermum officinale var. erythrorhizon</name>
    <dbReference type="NCBI Taxonomy" id="34254"/>
    <lineage>
        <taxon>Eukaryota</taxon>
        <taxon>Viridiplantae</taxon>
        <taxon>Streptophyta</taxon>
        <taxon>Embryophyta</taxon>
        <taxon>Tracheophyta</taxon>
        <taxon>Spermatophyta</taxon>
        <taxon>Magnoliopsida</taxon>
        <taxon>eudicotyledons</taxon>
        <taxon>Gunneridae</taxon>
        <taxon>Pentapetalae</taxon>
        <taxon>asterids</taxon>
        <taxon>lamiids</taxon>
        <taxon>Boraginales</taxon>
        <taxon>Boraginaceae</taxon>
        <taxon>Boraginoideae</taxon>
        <taxon>Lithospermeae</taxon>
        <taxon>Lithospermum</taxon>
    </lineage>
</organism>
<dbReference type="AlphaFoldDB" id="A0AAV3P0N9"/>
<dbReference type="Proteomes" id="UP001454036">
    <property type="component" value="Unassembled WGS sequence"/>
</dbReference>
<feature type="region of interest" description="Disordered" evidence="1">
    <location>
        <begin position="1"/>
        <end position="23"/>
    </location>
</feature>
<dbReference type="EMBL" id="BAABME010000744">
    <property type="protein sequence ID" value="GAA0145179.1"/>
    <property type="molecule type" value="Genomic_DNA"/>
</dbReference>
<gene>
    <name evidence="3" type="ORF">LIER_05431</name>
</gene>
<dbReference type="InterPro" id="IPR007321">
    <property type="entry name" value="Transposase_28"/>
</dbReference>
<sequence length="220" mass="25757">MFQQKEFHHLHPRQHHHHSLIDEDSSRPIQITRLASRPHSSSRRPPQAKAIRVDLQWCESELFEKDLVEIRSRYMIPSTVMLVRPRSTDRTLTPPSRLRTFFEVALRNGMCLHVHPYIRTVLSMPGIGLAQLTPNMWFSIVRFDSACLLAGVNPTGEFFLTSFSQRTQKDRFLYFTAKCDVRGFCEAFPSKVEPDHWRPYFLYVTGDSFPPEVPSDFREH</sequence>
<accession>A0AAV3P0N9</accession>
<proteinExistence type="predicted"/>
<protein>
    <recommendedName>
        <fullName evidence="2">Transposase (putative) gypsy type domain-containing protein</fullName>
    </recommendedName>
</protein>
<evidence type="ECO:0000256" key="1">
    <source>
        <dbReference type="SAM" id="MobiDB-lite"/>
    </source>
</evidence>
<comment type="caution">
    <text evidence="3">The sequence shown here is derived from an EMBL/GenBank/DDBJ whole genome shotgun (WGS) entry which is preliminary data.</text>
</comment>
<dbReference type="Pfam" id="PF04195">
    <property type="entry name" value="Transposase_28"/>
    <property type="match status" value="1"/>
</dbReference>